<feature type="compositionally biased region" description="Polar residues" evidence="1">
    <location>
        <begin position="208"/>
        <end position="221"/>
    </location>
</feature>
<evidence type="ECO:0000313" key="2">
    <source>
        <dbReference type="EMBL" id="BBX30565.1"/>
    </source>
</evidence>
<sequence>MPDIHEEPNSQESHGISCNSELSAVVNEASLPDRLHALANYENDPRLGRRLQRRVAAERRTLLYRSNHGEVAELAATTPIEAILLDPMVPQLDGDDQVIRVKQILEGTGSADGRLQGPLQALASAGVFALAVLLLNKMSGDLPMVAVVVGTLLGLALTVDVATKVVDARRSTALSFEEAMRLAAATRASNGPRSARRQPEQSLEESSPDSQTRTNTGDSGQLTVAQARQTLIDLHSEWLAYKLDTEAWYLTKPLLRDTTGTVPTTVAYENAMHDLATAVEDLVDDAPQHRINTVGQLADTAWSAWYAANEYATKTGLGDRTPTERAALERLAKLVDRLTRASTGDPELPLVKREIQSCLDKISTVAVSWRDIAELPAIEAAGILAGLPSGRSA</sequence>
<geneLocation type="plasmid" evidence="2 3">
    <name>pJCM12272</name>
</geneLocation>
<feature type="region of interest" description="Disordered" evidence="1">
    <location>
        <begin position="185"/>
        <end position="221"/>
    </location>
</feature>
<accession>A0A6N4V2Q8</accession>
<evidence type="ECO:0000313" key="3">
    <source>
        <dbReference type="Proteomes" id="UP000466906"/>
    </source>
</evidence>
<evidence type="ECO:0000256" key="1">
    <source>
        <dbReference type="SAM" id="MobiDB-lite"/>
    </source>
</evidence>
<dbReference type="KEGG" id="malv:MALV_56900"/>
<dbReference type="Proteomes" id="UP000466906">
    <property type="component" value="Plasmid pJCM12272"/>
</dbReference>
<dbReference type="RefSeq" id="WP_163670623.1">
    <property type="nucleotide sequence ID" value="NZ_AP022566.1"/>
</dbReference>
<organism evidence="2 3">
    <name type="scientific">Mycolicibacterium alvei</name>
    <dbReference type="NCBI Taxonomy" id="67081"/>
    <lineage>
        <taxon>Bacteria</taxon>
        <taxon>Bacillati</taxon>
        <taxon>Actinomycetota</taxon>
        <taxon>Actinomycetes</taxon>
        <taxon>Mycobacteriales</taxon>
        <taxon>Mycobacteriaceae</taxon>
        <taxon>Mycolicibacterium</taxon>
    </lineage>
</organism>
<proteinExistence type="predicted"/>
<gene>
    <name evidence="2" type="ORF">MALV_56900</name>
</gene>
<dbReference type="AlphaFoldDB" id="A0A6N4V2Q8"/>
<keyword evidence="3" id="KW-1185">Reference proteome</keyword>
<keyword evidence="2" id="KW-0614">Plasmid</keyword>
<name>A0A6N4V2Q8_9MYCO</name>
<dbReference type="EMBL" id="AP022566">
    <property type="protein sequence ID" value="BBX30565.1"/>
    <property type="molecule type" value="Genomic_DNA"/>
</dbReference>
<protein>
    <submittedName>
        <fullName evidence="2">Uncharacterized protein</fullName>
    </submittedName>
</protein>
<reference evidence="2 3" key="1">
    <citation type="journal article" date="2019" name="Emerg. Microbes Infect.">
        <title>Comprehensive subspecies identification of 175 nontuberculous mycobacteria species based on 7547 genomic profiles.</title>
        <authorList>
            <person name="Matsumoto Y."/>
            <person name="Kinjo T."/>
            <person name="Motooka D."/>
            <person name="Nabeya D."/>
            <person name="Jung N."/>
            <person name="Uechi K."/>
            <person name="Horii T."/>
            <person name="Iida T."/>
            <person name="Fujita J."/>
            <person name="Nakamura S."/>
        </authorList>
    </citation>
    <scope>NUCLEOTIDE SEQUENCE [LARGE SCALE GENOMIC DNA]</scope>
    <source>
        <strain evidence="2 3">JCM 12272</strain>
        <plasmid evidence="2">pJCM12272</plasmid>
    </source>
</reference>